<organism evidence="1 2">
    <name type="scientific">Paracoccus mangrovi</name>
    <dbReference type="NCBI Taxonomy" id="1715645"/>
    <lineage>
        <taxon>Bacteria</taxon>
        <taxon>Pseudomonadati</taxon>
        <taxon>Pseudomonadota</taxon>
        <taxon>Alphaproteobacteria</taxon>
        <taxon>Rhodobacterales</taxon>
        <taxon>Paracoccaceae</taxon>
        <taxon>Paracoccus</taxon>
    </lineage>
</organism>
<keyword evidence="2" id="KW-1185">Reference proteome</keyword>
<evidence type="ECO:0000313" key="2">
    <source>
        <dbReference type="Proteomes" id="UP001595721"/>
    </source>
</evidence>
<sequence>MAVSIQNGIASNLFRGVERVYLAGQMIPLLNAEGGTLIEGAGPDIAPSITRAPSILPLGAVIGDSISLDLGAATGAPQPEASWDITLNGDSIRSQLDAGVLTVELSRPGLYELSVSWSNNAGIVDAVIASLTVEPAPQAPPINYGQAIVYIDAASAFQGSATNVTAITTTGRQGLVLTATGSGNPVTHGPAGFTFANGIYMQSAVLSGQPTGDGMFAVVDFTLTSYGTSSGQLLQGAGSRLNLLDMSGALRVQGVEDTTITMNAGTTPYGRRFVIGGRIDDLTDMLGMYDLAGAYSEQPIGSTNPDLTRVISGRYLNGTLHRLAVFGRPEGGAWPVSFEEVFADFRAGV</sequence>
<comment type="caution">
    <text evidence="1">The sequence shown here is derived from an EMBL/GenBank/DDBJ whole genome shotgun (WGS) entry which is preliminary data.</text>
</comment>
<dbReference type="RefSeq" id="WP_377742894.1">
    <property type="nucleotide sequence ID" value="NZ_JBHRXJ010000002.1"/>
</dbReference>
<gene>
    <name evidence="1" type="ORF">ACFOMH_04515</name>
</gene>
<name>A0ABV7R191_9RHOB</name>
<evidence type="ECO:0000313" key="1">
    <source>
        <dbReference type="EMBL" id="MFC3527427.1"/>
    </source>
</evidence>
<accession>A0ABV7R191</accession>
<dbReference type="Proteomes" id="UP001595721">
    <property type="component" value="Unassembled WGS sequence"/>
</dbReference>
<proteinExistence type="predicted"/>
<dbReference type="EMBL" id="JBHRXJ010000002">
    <property type="protein sequence ID" value="MFC3527427.1"/>
    <property type="molecule type" value="Genomic_DNA"/>
</dbReference>
<protein>
    <submittedName>
        <fullName evidence="1">Uncharacterized protein</fullName>
    </submittedName>
</protein>
<reference evidence="2" key="1">
    <citation type="journal article" date="2019" name="Int. J. Syst. Evol. Microbiol.">
        <title>The Global Catalogue of Microorganisms (GCM) 10K type strain sequencing project: providing services to taxonomists for standard genome sequencing and annotation.</title>
        <authorList>
            <consortium name="The Broad Institute Genomics Platform"/>
            <consortium name="The Broad Institute Genome Sequencing Center for Infectious Disease"/>
            <person name="Wu L."/>
            <person name="Ma J."/>
        </authorList>
    </citation>
    <scope>NUCLEOTIDE SEQUENCE [LARGE SCALE GENOMIC DNA]</scope>
    <source>
        <strain evidence="2">KCTC 42899</strain>
    </source>
</reference>